<sequence>MYLTDEERALLEARAEVSGESMAKILVDAALHPVTVGDGVGAGGAHELVAQLRDYRRQLVGVTTNLNQIAHHANTTSEIPSSFNAVVSQIQRLHDDINDILLGARR</sequence>
<name>A0A1Q8XFV4_9ACTO</name>
<dbReference type="EMBL" id="MSKW01000005">
    <property type="protein sequence ID" value="OLO79164.1"/>
    <property type="molecule type" value="Genomic_DNA"/>
</dbReference>
<gene>
    <name evidence="2" type="ORF">BKH15_02675</name>
</gene>
<dbReference type="Pfam" id="PF05713">
    <property type="entry name" value="MobC"/>
    <property type="match status" value="1"/>
</dbReference>
<accession>A0A1Q8XFV4</accession>
<evidence type="ECO:0000313" key="3">
    <source>
        <dbReference type="Proteomes" id="UP000186769"/>
    </source>
</evidence>
<proteinExistence type="predicted"/>
<evidence type="ECO:0000313" key="2">
    <source>
        <dbReference type="EMBL" id="OLO79164.1"/>
    </source>
</evidence>
<evidence type="ECO:0000259" key="1">
    <source>
        <dbReference type="Pfam" id="PF05713"/>
    </source>
</evidence>
<dbReference type="Proteomes" id="UP000186769">
    <property type="component" value="Unassembled WGS sequence"/>
</dbReference>
<reference evidence="2 3" key="1">
    <citation type="submission" date="2016-12" db="EMBL/GenBank/DDBJ databases">
        <title>Genomic comparison of strains in the 'Actinomyces naeslundii' group.</title>
        <authorList>
            <person name="Mughal S.R."/>
            <person name="Do T."/>
            <person name="Gilbert S.C."/>
            <person name="Witherden E.A."/>
            <person name="Didelot X."/>
            <person name="Beighton D."/>
        </authorList>
    </citation>
    <scope>NUCLEOTIDE SEQUENCE [LARGE SCALE GENOMIC DNA]</scope>
    <source>
        <strain evidence="2 3">G53E</strain>
    </source>
</reference>
<dbReference type="AlphaFoldDB" id="A0A1Q8XFV4"/>
<organism evidence="2 3">
    <name type="scientific">Actinomyces oris</name>
    <dbReference type="NCBI Taxonomy" id="544580"/>
    <lineage>
        <taxon>Bacteria</taxon>
        <taxon>Bacillati</taxon>
        <taxon>Actinomycetota</taxon>
        <taxon>Actinomycetes</taxon>
        <taxon>Actinomycetales</taxon>
        <taxon>Actinomycetaceae</taxon>
        <taxon>Actinomyces</taxon>
    </lineage>
</organism>
<protein>
    <recommendedName>
        <fullName evidence="1">Bacterial mobilisation domain-containing protein</fullName>
    </recommendedName>
</protein>
<comment type="caution">
    <text evidence="2">The sequence shown here is derived from an EMBL/GenBank/DDBJ whole genome shotgun (WGS) entry which is preliminary data.</text>
</comment>
<feature type="domain" description="Bacterial mobilisation" evidence="1">
    <location>
        <begin position="57"/>
        <end position="100"/>
    </location>
</feature>
<dbReference type="InterPro" id="IPR008687">
    <property type="entry name" value="MobC"/>
</dbReference>